<evidence type="ECO:0000313" key="2">
    <source>
        <dbReference type="EMBL" id="GIQ80765.1"/>
    </source>
</evidence>
<evidence type="ECO:0000256" key="1">
    <source>
        <dbReference type="SAM" id="Coils"/>
    </source>
</evidence>
<protein>
    <submittedName>
        <fullName evidence="2">GTP cyclohydrolase 1 type 2/Nif3</fullName>
    </submittedName>
</protein>
<reference evidence="2 3" key="1">
    <citation type="journal article" date="2018" name="PLoS ONE">
        <title>The draft genome of Kipferlia bialata reveals reductive genome evolution in fornicate parasites.</title>
        <authorList>
            <person name="Tanifuji G."/>
            <person name="Takabayashi S."/>
            <person name="Kume K."/>
            <person name="Takagi M."/>
            <person name="Nakayama T."/>
            <person name="Kamikawa R."/>
            <person name="Inagaki Y."/>
            <person name="Hashimoto T."/>
        </authorList>
    </citation>
    <scope>NUCLEOTIDE SEQUENCE [LARGE SCALE GENOMIC DNA]</scope>
    <source>
        <strain evidence="2">NY0173</strain>
    </source>
</reference>
<dbReference type="PANTHER" id="PTHR41774:SF1">
    <property type="entry name" value="NGG1P INTERACTING FACTOR NIF3"/>
    <property type="match status" value="1"/>
</dbReference>
<sequence length="453" mass="51846">MTLEGDHYMLTFYVPTAYKEIVKNAAFAAGGGTVRRPEADSEPGQRQTGQYDRCCFEVVGTGQFRALEGADPFIGQEDIYKTTLKREQQLAVKREEERLVQSQKAKEGVRLGECTDCGGICTGSGTILCPMCAALRKTKAHQRQVREREAKEEAAFAARVKAEDELHYRTEQEKVDKRRARDLEISAENLAIFTKNAEERDRAKARGVQDANLLEMGNVFHQRPQTPEGRGKGGIDHEALKVQIAEQTERARLERQYEREQARLHIEEDLRLAKERTDAEETERRARTAAQKEILRDQISRGYDRLPVSHGFDPDQVPITANESGEGLLKSKRLAHQAAIESQAQAVELRERRERERQADLKYGQELIERESAEVKEEELRLERTRKEGYAKYRQDLDEQRDLQAQRRTKEMEVDEAEDTLVLGQELRDEARAHVGRCDNCHRPVSARSAVKF</sequence>
<comment type="caution">
    <text evidence="2">The sequence shown here is derived from an EMBL/GenBank/DDBJ whole genome shotgun (WGS) entry which is preliminary data.</text>
</comment>
<accession>A0A9K3CQU3</accession>
<dbReference type="PANTHER" id="PTHR41774">
    <property type="match status" value="1"/>
</dbReference>
<dbReference type="EMBL" id="BDIP01000237">
    <property type="protein sequence ID" value="GIQ80765.1"/>
    <property type="molecule type" value="Genomic_DNA"/>
</dbReference>
<dbReference type="OrthoDB" id="15981at2759"/>
<gene>
    <name evidence="2" type="ORF">KIPB_001615</name>
</gene>
<evidence type="ECO:0000313" key="3">
    <source>
        <dbReference type="Proteomes" id="UP000265618"/>
    </source>
</evidence>
<organism evidence="2 3">
    <name type="scientific">Kipferlia bialata</name>
    <dbReference type="NCBI Taxonomy" id="797122"/>
    <lineage>
        <taxon>Eukaryota</taxon>
        <taxon>Metamonada</taxon>
        <taxon>Carpediemonas-like organisms</taxon>
        <taxon>Kipferlia</taxon>
    </lineage>
</organism>
<proteinExistence type="predicted"/>
<dbReference type="InterPro" id="IPR036069">
    <property type="entry name" value="DUF34/NIF3_sf"/>
</dbReference>
<feature type="coiled-coil region" evidence="1">
    <location>
        <begin position="339"/>
        <end position="420"/>
    </location>
</feature>
<feature type="coiled-coil region" evidence="1">
    <location>
        <begin position="243"/>
        <end position="292"/>
    </location>
</feature>
<keyword evidence="3" id="KW-1185">Reference proteome</keyword>
<dbReference type="InterPro" id="IPR015867">
    <property type="entry name" value="N-reg_PII/ATP_PRibTrfase_C"/>
</dbReference>
<dbReference type="SUPFAM" id="SSF102705">
    <property type="entry name" value="NIF3 (NGG1p interacting factor 3)-like"/>
    <property type="match status" value="1"/>
</dbReference>
<dbReference type="Gene3D" id="3.30.70.120">
    <property type="match status" value="1"/>
</dbReference>
<dbReference type="Proteomes" id="UP000265618">
    <property type="component" value="Unassembled WGS sequence"/>
</dbReference>
<keyword evidence="1" id="KW-0175">Coiled coil</keyword>
<name>A0A9K3CQU3_9EUKA</name>
<dbReference type="AlphaFoldDB" id="A0A9K3CQU3"/>